<dbReference type="Proteomes" id="UP000595437">
    <property type="component" value="Chromosome 14"/>
</dbReference>
<accession>A0A7T8GWI7</accession>
<name>A0A7T8GWI7_CALRO</name>
<dbReference type="AlphaFoldDB" id="A0A7T8GWI7"/>
<proteinExistence type="predicted"/>
<gene>
    <name evidence="2" type="ORF">FKW44_019906</name>
</gene>
<evidence type="ECO:0000313" key="3">
    <source>
        <dbReference type="Proteomes" id="UP000595437"/>
    </source>
</evidence>
<evidence type="ECO:0000256" key="1">
    <source>
        <dbReference type="SAM" id="MobiDB-lite"/>
    </source>
</evidence>
<protein>
    <submittedName>
        <fullName evidence="2">Uncharacterized protein</fullName>
    </submittedName>
</protein>
<feature type="region of interest" description="Disordered" evidence="1">
    <location>
        <begin position="1"/>
        <end position="38"/>
    </location>
</feature>
<reference evidence="3" key="1">
    <citation type="submission" date="2021-01" db="EMBL/GenBank/DDBJ databases">
        <title>Caligus Genome Assembly.</title>
        <authorList>
            <person name="Gallardo-Escarate C."/>
        </authorList>
    </citation>
    <scope>NUCLEOTIDE SEQUENCE [LARGE SCALE GENOMIC DNA]</scope>
</reference>
<dbReference type="EMBL" id="CP045903">
    <property type="protein sequence ID" value="QQP39123.1"/>
    <property type="molecule type" value="Genomic_DNA"/>
</dbReference>
<evidence type="ECO:0000313" key="2">
    <source>
        <dbReference type="EMBL" id="QQP39123.1"/>
    </source>
</evidence>
<feature type="compositionally biased region" description="Polar residues" evidence="1">
    <location>
        <begin position="19"/>
        <end position="31"/>
    </location>
</feature>
<organism evidence="2 3">
    <name type="scientific">Caligus rogercresseyi</name>
    <name type="common">Sea louse</name>
    <dbReference type="NCBI Taxonomy" id="217165"/>
    <lineage>
        <taxon>Eukaryota</taxon>
        <taxon>Metazoa</taxon>
        <taxon>Ecdysozoa</taxon>
        <taxon>Arthropoda</taxon>
        <taxon>Crustacea</taxon>
        <taxon>Multicrustacea</taxon>
        <taxon>Hexanauplia</taxon>
        <taxon>Copepoda</taxon>
        <taxon>Siphonostomatoida</taxon>
        <taxon>Caligidae</taxon>
        <taxon>Caligus</taxon>
    </lineage>
</organism>
<sequence>MSDFEDTSMDERDLEVNPVTKSSASEVSGRSQLFGECQEQSDHCQDPLILQRQPQSTYQQIPSLTKRIL</sequence>
<keyword evidence="3" id="KW-1185">Reference proteome</keyword>